<dbReference type="Pfam" id="PF22479">
    <property type="entry name" value="Pam3_gp18"/>
    <property type="match status" value="1"/>
</dbReference>
<sequence length="99" mass="11011">MKRIPLRPVPAQTLSVVLSGQNCQIAVYQKSTGLYLDLELDNAPIVTTVLCHDRVRLVRSAYLGFVGDLAFVDTQGHVDPQHQHLGSRFVLAYLEPLEP</sequence>
<evidence type="ECO:0000313" key="3">
    <source>
        <dbReference type="Proteomes" id="UP000285324"/>
    </source>
</evidence>
<organism evidence="2 3">
    <name type="scientific">Alcaligenes xylosoxydans xylosoxydans</name>
    <name type="common">Achromobacter xylosoxidans</name>
    <dbReference type="NCBI Taxonomy" id="85698"/>
    <lineage>
        <taxon>Bacteria</taxon>
        <taxon>Pseudomonadati</taxon>
        <taxon>Pseudomonadota</taxon>
        <taxon>Betaproteobacteria</taxon>
        <taxon>Burkholderiales</taxon>
        <taxon>Alcaligenaceae</taxon>
        <taxon>Achromobacter</taxon>
    </lineage>
</organism>
<accession>A0A424WB03</accession>
<dbReference type="EMBL" id="QVXO01000027">
    <property type="protein sequence ID" value="RPJ90370.1"/>
    <property type="molecule type" value="Genomic_DNA"/>
</dbReference>
<proteinExistence type="predicted"/>
<protein>
    <recommendedName>
        <fullName evidence="1">Cyanophage baseplate Pam3 plug gp18 domain-containing protein</fullName>
    </recommendedName>
</protein>
<feature type="domain" description="Cyanophage baseplate Pam3 plug gp18" evidence="1">
    <location>
        <begin position="1"/>
        <end position="95"/>
    </location>
</feature>
<evidence type="ECO:0000259" key="1">
    <source>
        <dbReference type="Pfam" id="PF22479"/>
    </source>
</evidence>
<evidence type="ECO:0000313" key="2">
    <source>
        <dbReference type="EMBL" id="RPJ90370.1"/>
    </source>
</evidence>
<reference evidence="2 3" key="1">
    <citation type="submission" date="2018-08" db="EMBL/GenBank/DDBJ databases">
        <title>Achromobacter xylosoxidans Genome sequencing and assembly.</title>
        <authorList>
            <person name="Wang R."/>
            <person name="Rensing C."/>
            <person name="Li Y."/>
        </authorList>
    </citation>
    <scope>NUCLEOTIDE SEQUENCE [LARGE SCALE GENOMIC DNA]</scope>
    <source>
        <strain evidence="2 3">GD003A</strain>
    </source>
</reference>
<dbReference type="RefSeq" id="WP_118933194.1">
    <property type="nucleotide sequence ID" value="NZ_CP061008.1"/>
</dbReference>
<dbReference type="Proteomes" id="UP000285324">
    <property type="component" value="Unassembled WGS sequence"/>
</dbReference>
<comment type="caution">
    <text evidence="2">The sequence shown here is derived from an EMBL/GenBank/DDBJ whole genome shotgun (WGS) entry which is preliminary data.</text>
</comment>
<name>A0A424WB03_ALCXX</name>
<gene>
    <name evidence="2" type="ORF">DY367_17880</name>
</gene>
<dbReference type="AlphaFoldDB" id="A0A424WB03"/>
<dbReference type="OrthoDB" id="6444802at2"/>
<dbReference type="InterPro" id="IPR054252">
    <property type="entry name" value="Pam3_gp18"/>
</dbReference>